<dbReference type="InterPro" id="IPR036280">
    <property type="entry name" value="Multihaem_cyt_sf"/>
</dbReference>
<evidence type="ECO:0000313" key="1">
    <source>
        <dbReference type="EMBL" id="AOW20736.1"/>
    </source>
</evidence>
<dbReference type="STRING" id="1850246.LPB138_08615"/>
<keyword evidence="2" id="KW-1185">Reference proteome</keyword>
<dbReference type="SUPFAM" id="SSF48695">
    <property type="entry name" value="Multiheme cytochromes"/>
    <property type="match status" value="1"/>
</dbReference>
<dbReference type="KEGG" id="lul:LPB138_08615"/>
<proteinExistence type="predicted"/>
<gene>
    <name evidence="1" type="ORF">LPB138_08615</name>
</gene>
<accession>A0A1D8P833</accession>
<organism evidence="1 2">
    <name type="scientific">Urechidicola croceus</name>
    <dbReference type="NCBI Taxonomy" id="1850246"/>
    <lineage>
        <taxon>Bacteria</taxon>
        <taxon>Pseudomonadati</taxon>
        <taxon>Bacteroidota</taxon>
        <taxon>Flavobacteriia</taxon>
        <taxon>Flavobacteriales</taxon>
        <taxon>Flavobacteriaceae</taxon>
        <taxon>Urechidicola</taxon>
    </lineage>
</organism>
<dbReference type="OrthoDB" id="1250255at2"/>
<name>A0A1D8P833_9FLAO</name>
<dbReference type="RefSeq" id="WP_070236904.1">
    <property type="nucleotide sequence ID" value="NZ_CP017478.1"/>
</dbReference>
<sequence length="196" mass="23652">MQECPKCSSKSIVIERHYNHWNVYECVNCKYWTYWHSDECCKKNDEIITIDHKPSGHIAIYYQCINCGSSPNRNKPLSTKKYGEKIRSEFSNSRFLEFKENKERERQELAEQKSGYNLRNSKRFKYHEYLTSEKWKELREKVKERDEFLCQECKTNKAEEVHHLTYENVFNEKMAELISVCSDCHKELHKSEQKTV</sequence>
<reference evidence="1 2" key="1">
    <citation type="submission" date="2016-10" db="EMBL/GenBank/DDBJ databases">
        <title>Lutibacter sp. LPB0138, isolated from marine gastropod.</title>
        <authorList>
            <person name="Kim E."/>
            <person name="Yi H."/>
        </authorList>
    </citation>
    <scope>NUCLEOTIDE SEQUENCE [LARGE SCALE GENOMIC DNA]</scope>
    <source>
        <strain evidence="1 2">LPB0138</strain>
    </source>
</reference>
<dbReference type="Proteomes" id="UP000176050">
    <property type="component" value="Chromosome"/>
</dbReference>
<evidence type="ECO:0000313" key="2">
    <source>
        <dbReference type="Proteomes" id="UP000176050"/>
    </source>
</evidence>
<dbReference type="EMBL" id="CP017478">
    <property type="protein sequence ID" value="AOW20736.1"/>
    <property type="molecule type" value="Genomic_DNA"/>
</dbReference>
<dbReference type="AlphaFoldDB" id="A0A1D8P833"/>
<evidence type="ECO:0008006" key="3">
    <source>
        <dbReference type="Google" id="ProtNLM"/>
    </source>
</evidence>
<protein>
    <recommendedName>
        <fullName evidence="3">HNH nuclease domain-containing protein</fullName>
    </recommendedName>
</protein>